<comment type="caution">
    <text evidence="6">The sequence shown here is derived from an EMBL/GenBank/DDBJ whole genome shotgun (WGS) entry which is preliminary data.</text>
</comment>
<sequence length="225" mass="26453">MPPPRKRLKPLPKAQKVESIDFDDTARQDWLSGFHKRKVARISRAQEEAAKRERKERVRERRELREQRKADLEKHVEEVEALLKKAVGVEDEEEDEEEEGGDGEEWDGFQEPEIVDREEEYVDEDKFATVTIEAVDITREGFRKVGNGGDGEDDTEDEDEDGIPKTTEKGDKASGKKREWTKERPKAEKPKMKKKKFRYESKAERQVTRFKQREKNRKQAQARRG</sequence>
<feature type="compositionally biased region" description="Acidic residues" evidence="5">
    <location>
        <begin position="89"/>
        <end position="110"/>
    </location>
</feature>
<feature type="region of interest" description="Disordered" evidence="5">
    <location>
        <begin position="42"/>
        <end position="122"/>
    </location>
</feature>
<feature type="compositionally biased region" description="Basic residues" evidence="5">
    <location>
        <begin position="214"/>
        <end position="225"/>
    </location>
</feature>
<evidence type="ECO:0000313" key="7">
    <source>
        <dbReference type="Proteomes" id="UP000799429"/>
    </source>
</evidence>
<feature type="compositionally biased region" description="Basic and acidic residues" evidence="5">
    <location>
        <begin position="198"/>
        <end position="213"/>
    </location>
</feature>
<feature type="region of interest" description="Disordered" evidence="5">
    <location>
        <begin position="1"/>
        <end position="24"/>
    </location>
</feature>
<organism evidence="6 7">
    <name type="scientific">Patellaria atrata CBS 101060</name>
    <dbReference type="NCBI Taxonomy" id="1346257"/>
    <lineage>
        <taxon>Eukaryota</taxon>
        <taxon>Fungi</taxon>
        <taxon>Dikarya</taxon>
        <taxon>Ascomycota</taxon>
        <taxon>Pezizomycotina</taxon>
        <taxon>Dothideomycetes</taxon>
        <taxon>Dothideomycetes incertae sedis</taxon>
        <taxon>Patellariales</taxon>
        <taxon>Patellariaceae</taxon>
        <taxon>Patellaria</taxon>
    </lineage>
</organism>
<protein>
    <recommendedName>
        <fullName evidence="8">Protein required for cell viability Rrp17</fullName>
    </recommendedName>
</protein>
<evidence type="ECO:0000256" key="5">
    <source>
        <dbReference type="SAM" id="MobiDB-lite"/>
    </source>
</evidence>
<name>A0A9P4VRF1_9PEZI</name>
<keyword evidence="7" id="KW-1185">Reference proteome</keyword>
<feature type="region of interest" description="Disordered" evidence="5">
    <location>
        <begin position="137"/>
        <end position="225"/>
    </location>
</feature>
<dbReference type="InterPro" id="IPR019186">
    <property type="entry name" value="Nucleolar_protein_12"/>
</dbReference>
<feature type="compositionally biased region" description="Basic and acidic residues" evidence="5">
    <location>
        <begin position="162"/>
        <end position="190"/>
    </location>
</feature>
<accession>A0A9P4VRF1</accession>
<evidence type="ECO:0000256" key="3">
    <source>
        <dbReference type="ARBA" id="ARBA00023054"/>
    </source>
</evidence>
<evidence type="ECO:0000313" key="6">
    <source>
        <dbReference type="EMBL" id="KAF2842876.1"/>
    </source>
</evidence>
<gene>
    <name evidence="6" type="ORF">M501DRAFT_1012265</name>
</gene>
<dbReference type="PANTHER" id="PTHR14577:SF0">
    <property type="entry name" value="NUCLEOLAR PROTEIN 12"/>
    <property type="match status" value="1"/>
</dbReference>
<dbReference type="GO" id="GO:0005730">
    <property type="term" value="C:nucleolus"/>
    <property type="evidence" value="ECO:0007669"/>
    <property type="project" value="UniProtKB-SubCell"/>
</dbReference>
<dbReference type="Pfam" id="PF09805">
    <property type="entry name" value="Nop25"/>
    <property type="match status" value="1"/>
</dbReference>
<dbReference type="PANTHER" id="PTHR14577">
    <property type="entry name" value="NUCLEOLAR PROTEIN 12"/>
    <property type="match status" value="1"/>
</dbReference>
<dbReference type="AlphaFoldDB" id="A0A9P4VRF1"/>
<evidence type="ECO:0000256" key="2">
    <source>
        <dbReference type="ARBA" id="ARBA00007175"/>
    </source>
</evidence>
<dbReference type="OrthoDB" id="551633at2759"/>
<reference evidence="6" key="1">
    <citation type="journal article" date="2020" name="Stud. Mycol.">
        <title>101 Dothideomycetes genomes: a test case for predicting lifestyles and emergence of pathogens.</title>
        <authorList>
            <person name="Haridas S."/>
            <person name="Albert R."/>
            <person name="Binder M."/>
            <person name="Bloem J."/>
            <person name="Labutti K."/>
            <person name="Salamov A."/>
            <person name="Andreopoulos B."/>
            <person name="Baker S."/>
            <person name="Barry K."/>
            <person name="Bills G."/>
            <person name="Bluhm B."/>
            <person name="Cannon C."/>
            <person name="Castanera R."/>
            <person name="Culley D."/>
            <person name="Daum C."/>
            <person name="Ezra D."/>
            <person name="Gonzalez J."/>
            <person name="Henrissat B."/>
            <person name="Kuo A."/>
            <person name="Liang C."/>
            <person name="Lipzen A."/>
            <person name="Lutzoni F."/>
            <person name="Magnuson J."/>
            <person name="Mondo S."/>
            <person name="Nolan M."/>
            <person name="Ohm R."/>
            <person name="Pangilinan J."/>
            <person name="Park H.-J."/>
            <person name="Ramirez L."/>
            <person name="Alfaro M."/>
            <person name="Sun H."/>
            <person name="Tritt A."/>
            <person name="Yoshinaga Y."/>
            <person name="Zwiers L.-H."/>
            <person name="Turgeon B."/>
            <person name="Goodwin S."/>
            <person name="Spatafora J."/>
            <person name="Crous P."/>
            <person name="Grigoriev I."/>
        </authorList>
    </citation>
    <scope>NUCLEOTIDE SEQUENCE</scope>
    <source>
        <strain evidence="6">CBS 101060</strain>
    </source>
</reference>
<dbReference type="Proteomes" id="UP000799429">
    <property type="component" value="Unassembled WGS sequence"/>
</dbReference>
<dbReference type="EMBL" id="MU006089">
    <property type="protein sequence ID" value="KAF2842876.1"/>
    <property type="molecule type" value="Genomic_DNA"/>
</dbReference>
<feature type="compositionally biased region" description="Acidic residues" evidence="5">
    <location>
        <begin position="150"/>
        <end position="161"/>
    </location>
</feature>
<evidence type="ECO:0000256" key="4">
    <source>
        <dbReference type="ARBA" id="ARBA00023242"/>
    </source>
</evidence>
<keyword evidence="4" id="KW-0539">Nucleus</keyword>
<evidence type="ECO:0008006" key="8">
    <source>
        <dbReference type="Google" id="ProtNLM"/>
    </source>
</evidence>
<feature type="compositionally biased region" description="Basic and acidic residues" evidence="5">
    <location>
        <begin position="15"/>
        <end position="24"/>
    </location>
</feature>
<keyword evidence="3" id="KW-0175">Coiled coil</keyword>
<feature type="compositionally biased region" description="Basic and acidic residues" evidence="5">
    <location>
        <begin position="44"/>
        <end position="83"/>
    </location>
</feature>
<comment type="subcellular location">
    <subcellularLocation>
        <location evidence="1">Nucleus</location>
        <location evidence="1">Nucleolus</location>
    </subcellularLocation>
</comment>
<evidence type="ECO:0000256" key="1">
    <source>
        <dbReference type="ARBA" id="ARBA00004604"/>
    </source>
</evidence>
<proteinExistence type="inferred from homology"/>
<feature type="compositionally biased region" description="Basic residues" evidence="5">
    <location>
        <begin position="1"/>
        <end position="10"/>
    </location>
</feature>
<dbReference type="GO" id="GO:0019843">
    <property type="term" value="F:rRNA binding"/>
    <property type="evidence" value="ECO:0007669"/>
    <property type="project" value="TreeGrafter"/>
</dbReference>
<comment type="similarity">
    <text evidence="2">Belongs to the RRP17 family.</text>
</comment>